<dbReference type="GO" id="GO:0050104">
    <property type="term" value="F:L-gulonate 3-dehydrogenase activity"/>
    <property type="evidence" value="ECO:0007669"/>
    <property type="project" value="TreeGrafter"/>
</dbReference>
<evidence type="ECO:0000256" key="1">
    <source>
        <dbReference type="ARBA" id="ARBA00009463"/>
    </source>
</evidence>
<dbReference type="KEGG" id="hfl:PUV54_09215"/>
<dbReference type="AlphaFoldDB" id="A0AAE9ZCW5"/>
<dbReference type="Pfam" id="PF02737">
    <property type="entry name" value="3HCDH_N"/>
    <property type="match status" value="1"/>
</dbReference>
<dbReference type="InterPro" id="IPR036291">
    <property type="entry name" value="NAD(P)-bd_dom_sf"/>
</dbReference>
<name>A0AAE9ZCW5_9PROT</name>
<dbReference type="SUPFAM" id="SSF51735">
    <property type="entry name" value="NAD(P)-binding Rossmann-fold domains"/>
    <property type="match status" value="1"/>
</dbReference>
<sequence>MKKTVCVGVGSIGRAWAVVFAKAGHEVALYDANADVLNEVKERIESTLGDLEAAGLLHDAHSAINNIRIAETLEDALVDAVYVQESVRELLEVKRATFEEIACYAPEDAIIASSTSAIAGSLFMEGLRNSANCLVAHPTNPPFLTTLTELCPTSSTSIATLKAAKKFLTGCGQATVTLKKEITGYALNRLQAAVVAEALYLVGEGYLSAPDLDDVMTRGLGMRWCFMGPFLTGHLNAPTGYAQYMNMYGDAYRSIVRDLRTDYEWTPRLFKKVQDQIAGGEETADVASQQAWRDRRLMLLIKHLEEADRIEPRKGQIYEA</sequence>
<accession>A0AAE9ZCW5</accession>
<dbReference type="GO" id="GO:0070403">
    <property type="term" value="F:NAD+ binding"/>
    <property type="evidence" value="ECO:0007669"/>
    <property type="project" value="InterPro"/>
</dbReference>
<keyword evidence="6" id="KW-1185">Reference proteome</keyword>
<evidence type="ECO:0000259" key="4">
    <source>
        <dbReference type="Pfam" id="PF02737"/>
    </source>
</evidence>
<dbReference type="GO" id="GO:0006631">
    <property type="term" value="P:fatty acid metabolic process"/>
    <property type="evidence" value="ECO:0007669"/>
    <property type="project" value="InterPro"/>
</dbReference>
<dbReference type="PANTHER" id="PTHR48075:SF1">
    <property type="entry name" value="LAMBDA-CRYSTALLIN HOMOLOG"/>
    <property type="match status" value="1"/>
</dbReference>
<dbReference type="RefSeq" id="WP_274491931.1">
    <property type="nucleotide sequence ID" value="NZ_CP118166.1"/>
</dbReference>
<evidence type="ECO:0000313" key="6">
    <source>
        <dbReference type="Proteomes" id="UP001214043"/>
    </source>
</evidence>
<comment type="similarity">
    <text evidence="1">Belongs to the 3-hydroxyacyl-CoA dehydrogenase family.</text>
</comment>
<keyword evidence="2" id="KW-0560">Oxidoreductase</keyword>
<evidence type="ECO:0000313" key="5">
    <source>
        <dbReference type="EMBL" id="WDI30137.1"/>
    </source>
</evidence>
<evidence type="ECO:0000256" key="2">
    <source>
        <dbReference type="ARBA" id="ARBA00023002"/>
    </source>
</evidence>
<dbReference type="InterPro" id="IPR013328">
    <property type="entry name" value="6PGD_dom2"/>
</dbReference>
<dbReference type="Pfam" id="PF00725">
    <property type="entry name" value="3HCDH"/>
    <property type="match status" value="1"/>
</dbReference>
<dbReference type="InterPro" id="IPR008927">
    <property type="entry name" value="6-PGluconate_DH-like_C_sf"/>
</dbReference>
<dbReference type="PANTHER" id="PTHR48075">
    <property type="entry name" value="3-HYDROXYACYL-COA DEHYDROGENASE FAMILY PROTEIN"/>
    <property type="match status" value="1"/>
</dbReference>
<feature type="domain" description="3-hydroxyacyl-CoA dehydrogenase C-terminal" evidence="3">
    <location>
        <begin position="184"/>
        <end position="251"/>
    </location>
</feature>
<proteinExistence type="inferred from homology"/>
<dbReference type="InterPro" id="IPR006176">
    <property type="entry name" value="3-OHacyl-CoA_DH_NAD-bd"/>
</dbReference>
<dbReference type="Gene3D" id="1.10.1040.10">
    <property type="entry name" value="N-(1-d-carboxylethyl)-l-norvaline Dehydrogenase, domain 2"/>
    <property type="match status" value="1"/>
</dbReference>
<reference evidence="5" key="1">
    <citation type="submission" date="2023-02" db="EMBL/GenBank/DDBJ databases">
        <title>Genome sequence of Hyphococcus flavus.</title>
        <authorList>
            <person name="Rong J.-C."/>
            <person name="Zhao Q."/>
            <person name="Yi M."/>
            <person name="Wu J.-Y."/>
        </authorList>
    </citation>
    <scope>NUCLEOTIDE SEQUENCE</scope>
    <source>
        <strain evidence="5">MCCC 1K03223</strain>
    </source>
</reference>
<dbReference type="Gene3D" id="3.40.50.720">
    <property type="entry name" value="NAD(P)-binding Rossmann-like Domain"/>
    <property type="match status" value="1"/>
</dbReference>
<dbReference type="SUPFAM" id="SSF48179">
    <property type="entry name" value="6-phosphogluconate dehydrogenase C-terminal domain-like"/>
    <property type="match status" value="1"/>
</dbReference>
<feature type="domain" description="3-hydroxyacyl-CoA dehydrogenase NAD binding" evidence="4">
    <location>
        <begin position="5"/>
        <end position="179"/>
    </location>
</feature>
<dbReference type="EMBL" id="CP118166">
    <property type="protein sequence ID" value="WDI30137.1"/>
    <property type="molecule type" value="Genomic_DNA"/>
</dbReference>
<evidence type="ECO:0000259" key="3">
    <source>
        <dbReference type="Pfam" id="PF00725"/>
    </source>
</evidence>
<gene>
    <name evidence="5" type="ORF">PUV54_09215</name>
</gene>
<organism evidence="5 6">
    <name type="scientific">Hyphococcus flavus</name>
    <dbReference type="NCBI Taxonomy" id="1866326"/>
    <lineage>
        <taxon>Bacteria</taxon>
        <taxon>Pseudomonadati</taxon>
        <taxon>Pseudomonadota</taxon>
        <taxon>Alphaproteobacteria</taxon>
        <taxon>Parvularculales</taxon>
        <taxon>Parvularculaceae</taxon>
        <taxon>Hyphococcus</taxon>
    </lineage>
</organism>
<dbReference type="Proteomes" id="UP001214043">
    <property type="component" value="Chromosome"/>
</dbReference>
<protein>
    <submittedName>
        <fullName evidence="5">3-hydroxyacyl-CoA dehydrogenase NAD-binding domain-containing protein</fullName>
    </submittedName>
</protein>
<dbReference type="InterPro" id="IPR006108">
    <property type="entry name" value="3HC_DH_C"/>
</dbReference>